<dbReference type="InterPro" id="IPR027417">
    <property type="entry name" value="P-loop_NTPase"/>
</dbReference>
<proteinExistence type="predicted"/>
<dbReference type="EC" id="7.6.2.9" evidence="4"/>
<dbReference type="InterPro" id="IPR008995">
    <property type="entry name" value="Mo/tungstate-bd_C_term_dom"/>
</dbReference>
<dbReference type="RefSeq" id="WP_179432417.1">
    <property type="nucleotide sequence ID" value="NZ_BAABLC010000001.1"/>
</dbReference>
<evidence type="ECO:0000256" key="3">
    <source>
        <dbReference type="ARBA" id="ARBA00022840"/>
    </source>
</evidence>
<dbReference type="GO" id="GO:0016887">
    <property type="term" value="F:ATP hydrolysis activity"/>
    <property type="evidence" value="ECO:0007669"/>
    <property type="project" value="InterPro"/>
</dbReference>
<dbReference type="SUPFAM" id="SSF50331">
    <property type="entry name" value="MOP-like"/>
    <property type="match status" value="1"/>
</dbReference>
<gene>
    <name evidence="6" type="ORF">BKA02_001304</name>
</gene>
<dbReference type="Gene3D" id="3.40.50.300">
    <property type="entry name" value="P-loop containing nucleotide triphosphate hydrolases"/>
    <property type="match status" value="1"/>
</dbReference>
<dbReference type="GO" id="GO:0005524">
    <property type="term" value="F:ATP binding"/>
    <property type="evidence" value="ECO:0007669"/>
    <property type="project" value="UniProtKB-KW"/>
</dbReference>
<dbReference type="GO" id="GO:0015418">
    <property type="term" value="F:ABC-type quaternary ammonium compound transporting activity"/>
    <property type="evidence" value="ECO:0007669"/>
    <property type="project" value="UniProtKB-EC"/>
</dbReference>
<keyword evidence="1" id="KW-0813">Transport</keyword>
<dbReference type="EMBL" id="JACCBH010000001">
    <property type="protein sequence ID" value="NYD54249.1"/>
    <property type="molecule type" value="Genomic_DNA"/>
</dbReference>
<dbReference type="InterPro" id="IPR003439">
    <property type="entry name" value="ABC_transporter-like_ATP-bd"/>
</dbReference>
<dbReference type="FunFam" id="3.40.50.300:FF:000425">
    <property type="entry name" value="Probable ABC transporter, ATP-binding subunit"/>
    <property type="match status" value="1"/>
</dbReference>
<dbReference type="AlphaFoldDB" id="A0A7Y9JP20"/>
<dbReference type="Proteomes" id="UP000552045">
    <property type="component" value="Unassembled WGS sequence"/>
</dbReference>
<name>A0A7Y9JP20_9MICO</name>
<dbReference type="InterPro" id="IPR050093">
    <property type="entry name" value="ABC_SmlMolc_Importer"/>
</dbReference>
<evidence type="ECO:0000259" key="5">
    <source>
        <dbReference type="PROSITE" id="PS50893"/>
    </source>
</evidence>
<evidence type="ECO:0000313" key="6">
    <source>
        <dbReference type="EMBL" id="NYD54249.1"/>
    </source>
</evidence>
<dbReference type="SMART" id="SM00382">
    <property type="entry name" value="AAA"/>
    <property type="match status" value="1"/>
</dbReference>
<dbReference type="Gene3D" id="2.40.50.100">
    <property type="match status" value="1"/>
</dbReference>
<feature type="domain" description="ABC transporter" evidence="5">
    <location>
        <begin position="11"/>
        <end position="254"/>
    </location>
</feature>
<reference evidence="6 7" key="1">
    <citation type="submission" date="2020-07" db="EMBL/GenBank/DDBJ databases">
        <title>Sequencing the genomes of 1000 actinobacteria strains.</title>
        <authorList>
            <person name="Klenk H.-P."/>
        </authorList>
    </citation>
    <scope>NUCLEOTIDE SEQUENCE [LARGE SCALE GENOMIC DNA]</scope>
    <source>
        <strain evidence="6 7">DSM 22185</strain>
    </source>
</reference>
<dbReference type="Pfam" id="PF00005">
    <property type="entry name" value="ABC_tran"/>
    <property type="match status" value="1"/>
</dbReference>
<evidence type="ECO:0000256" key="1">
    <source>
        <dbReference type="ARBA" id="ARBA00022448"/>
    </source>
</evidence>
<dbReference type="PROSITE" id="PS00211">
    <property type="entry name" value="ABC_TRANSPORTER_1"/>
    <property type="match status" value="1"/>
</dbReference>
<dbReference type="PANTHER" id="PTHR42781:SF4">
    <property type="entry name" value="SPERMIDINE_PUTRESCINE IMPORT ATP-BINDING PROTEIN POTA"/>
    <property type="match status" value="1"/>
</dbReference>
<keyword evidence="2" id="KW-0547">Nucleotide-binding</keyword>
<sequence length="381" mass="40960">MTNATPGDAQVEIVGLSKRFKRRSGAGDVIPIDDVTLSIAPGEFVVLLGPSGCGKTTLLRSIAGLERPDQGVIRITGKEVFNASRKLFVPPNRRPISMIFQSYALWPHMTVFQNIAYPITSRSRVGRAEVRAGVERALTQVGLSGLGSQYPGQLSGGQQQRVALARALVTDAKVLLFDEPLSNVDAKVREELRAQLIEMQREFGFTAIYVTHDQAEAMELADRIAVLNSGHIEQLAAPREVYSRPATRYVAEFVGAANLYEGSVAAVSGGTVSVDTPLGRLVVADHGVPVNVDDRVSVMFRPEDVELSTTLSDAENVRAATILRTNFVGAQQTVVLEAGDVRIQAIIDRDASAPEGAEASVRIARDDLSILPYEERAGGAA</sequence>
<dbReference type="SUPFAM" id="SSF52540">
    <property type="entry name" value="P-loop containing nucleoside triphosphate hydrolases"/>
    <property type="match status" value="1"/>
</dbReference>
<keyword evidence="3 6" id="KW-0067">ATP-binding</keyword>
<protein>
    <recommendedName>
        <fullName evidence="4">ABC-type quaternary amine transporter</fullName>
        <ecNumber evidence="4">7.6.2.9</ecNumber>
    </recommendedName>
</protein>
<evidence type="ECO:0000313" key="7">
    <source>
        <dbReference type="Proteomes" id="UP000552045"/>
    </source>
</evidence>
<accession>A0A7Y9JP20</accession>
<evidence type="ECO:0000256" key="2">
    <source>
        <dbReference type="ARBA" id="ARBA00022741"/>
    </source>
</evidence>
<dbReference type="PANTHER" id="PTHR42781">
    <property type="entry name" value="SPERMIDINE/PUTRESCINE IMPORT ATP-BINDING PROTEIN POTA"/>
    <property type="match status" value="1"/>
</dbReference>
<comment type="caution">
    <text evidence="6">The sequence shown here is derived from an EMBL/GenBank/DDBJ whole genome shotgun (WGS) entry which is preliminary data.</text>
</comment>
<keyword evidence="7" id="KW-1185">Reference proteome</keyword>
<dbReference type="InterPro" id="IPR003593">
    <property type="entry name" value="AAA+_ATPase"/>
</dbReference>
<evidence type="ECO:0000256" key="4">
    <source>
        <dbReference type="ARBA" id="ARBA00066388"/>
    </source>
</evidence>
<dbReference type="InterPro" id="IPR017871">
    <property type="entry name" value="ABC_transporter-like_CS"/>
</dbReference>
<organism evidence="6 7">
    <name type="scientific">Microbacterium pseudoresistens</name>
    <dbReference type="NCBI Taxonomy" id="640634"/>
    <lineage>
        <taxon>Bacteria</taxon>
        <taxon>Bacillati</taxon>
        <taxon>Actinomycetota</taxon>
        <taxon>Actinomycetes</taxon>
        <taxon>Micrococcales</taxon>
        <taxon>Microbacteriaceae</taxon>
        <taxon>Microbacterium</taxon>
    </lineage>
</organism>
<dbReference type="PROSITE" id="PS50893">
    <property type="entry name" value="ABC_TRANSPORTER_2"/>
    <property type="match status" value="1"/>
</dbReference>